<feature type="compositionally biased region" description="Polar residues" evidence="5">
    <location>
        <begin position="110"/>
        <end position="128"/>
    </location>
</feature>
<feature type="transmembrane region" description="Helical" evidence="6">
    <location>
        <begin position="253"/>
        <end position="272"/>
    </location>
</feature>
<evidence type="ECO:0000256" key="3">
    <source>
        <dbReference type="ARBA" id="ARBA00022989"/>
    </source>
</evidence>
<comment type="subcellular location">
    <subcellularLocation>
        <location evidence="1">Membrane</location>
        <topology evidence="1">Multi-pass membrane protein</topology>
    </subcellularLocation>
</comment>
<evidence type="ECO:0000256" key="4">
    <source>
        <dbReference type="ARBA" id="ARBA00023136"/>
    </source>
</evidence>
<dbReference type="Proteomes" id="UP000765509">
    <property type="component" value="Unassembled WGS sequence"/>
</dbReference>
<evidence type="ECO:0000313" key="8">
    <source>
        <dbReference type="Proteomes" id="UP000765509"/>
    </source>
</evidence>
<evidence type="ECO:0000256" key="6">
    <source>
        <dbReference type="SAM" id="Phobius"/>
    </source>
</evidence>
<keyword evidence="3 6" id="KW-1133">Transmembrane helix</keyword>
<protein>
    <submittedName>
        <fullName evidence="7">Uncharacterized protein</fullName>
    </submittedName>
</protein>
<keyword evidence="4 6" id="KW-0472">Membrane</keyword>
<feature type="transmembrane region" description="Helical" evidence="6">
    <location>
        <begin position="312"/>
        <end position="331"/>
    </location>
</feature>
<gene>
    <name evidence="7" type="ORF">O181_042998</name>
</gene>
<feature type="transmembrane region" description="Helical" evidence="6">
    <location>
        <begin position="432"/>
        <end position="451"/>
    </location>
</feature>
<evidence type="ECO:0000256" key="1">
    <source>
        <dbReference type="ARBA" id="ARBA00004141"/>
    </source>
</evidence>
<dbReference type="AlphaFoldDB" id="A0A9Q3DKG2"/>
<evidence type="ECO:0000256" key="5">
    <source>
        <dbReference type="SAM" id="MobiDB-lite"/>
    </source>
</evidence>
<name>A0A9Q3DKG2_9BASI</name>
<keyword evidence="8" id="KW-1185">Reference proteome</keyword>
<comment type="caution">
    <text evidence="7">The sequence shown here is derived from an EMBL/GenBank/DDBJ whole genome shotgun (WGS) entry which is preliminary data.</text>
</comment>
<feature type="transmembrane region" description="Helical" evidence="6">
    <location>
        <begin position="205"/>
        <end position="222"/>
    </location>
</feature>
<feature type="transmembrane region" description="Helical" evidence="6">
    <location>
        <begin position="463"/>
        <end position="485"/>
    </location>
</feature>
<dbReference type="PANTHER" id="PTHR30249">
    <property type="entry name" value="PUTATIVE SEROTONIN TRANSPORTER"/>
    <property type="match status" value="1"/>
</dbReference>
<feature type="region of interest" description="Disordered" evidence="5">
    <location>
        <begin position="99"/>
        <end position="133"/>
    </location>
</feature>
<feature type="transmembrane region" description="Helical" evidence="6">
    <location>
        <begin position="338"/>
        <end position="360"/>
    </location>
</feature>
<feature type="transmembrane region" description="Helical" evidence="6">
    <location>
        <begin position="396"/>
        <end position="412"/>
    </location>
</feature>
<dbReference type="Pfam" id="PF04172">
    <property type="entry name" value="LrgB"/>
    <property type="match status" value="1"/>
</dbReference>
<proteinExistence type="predicted"/>
<feature type="compositionally biased region" description="Polar residues" evidence="5">
    <location>
        <begin position="56"/>
        <end position="65"/>
    </location>
</feature>
<organism evidence="7 8">
    <name type="scientific">Austropuccinia psidii MF-1</name>
    <dbReference type="NCBI Taxonomy" id="1389203"/>
    <lineage>
        <taxon>Eukaryota</taxon>
        <taxon>Fungi</taxon>
        <taxon>Dikarya</taxon>
        <taxon>Basidiomycota</taxon>
        <taxon>Pucciniomycotina</taxon>
        <taxon>Pucciniomycetes</taxon>
        <taxon>Pucciniales</taxon>
        <taxon>Sphaerophragmiaceae</taxon>
        <taxon>Austropuccinia</taxon>
    </lineage>
</organism>
<dbReference type="InterPro" id="IPR007300">
    <property type="entry name" value="CidB/LrgB"/>
</dbReference>
<reference evidence="7" key="1">
    <citation type="submission" date="2021-03" db="EMBL/GenBank/DDBJ databases">
        <title>Draft genome sequence of rust myrtle Austropuccinia psidii MF-1, a brazilian biotype.</title>
        <authorList>
            <person name="Quecine M.C."/>
            <person name="Pachon D.M.R."/>
            <person name="Bonatelli M.L."/>
            <person name="Correr F.H."/>
            <person name="Franceschini L.M."/>
            <person name="Leite T.F."/>
            <person name="Margarido G.R.A."/>
            <person name="Almeida C.A."/>
            <person name="Ferrarezi J.A."/>
            <person name="Labate C.A."/>
        </authorList>
    </citation>
    <scope>NUCLEOTIDE SEQUENCE</scope>
    <source>
        <strain evidence="7">MF-1</strain>
    </source>
</reference>
<sequence length="491" mass="53829">MPAKEIGLIAAYFLPPFFVVWIGTIGLCKLLAYLWPLENLVTQEEDWTQASEDLEANSTCSVPTGNQPPSPPHRLDGVDSNDPIKPASMVDVSKTNLEFETGGINPRTPTPQAISRSSSIHPEPTAQNHHLDIEPPAARTVSESSNREKAHTTAGPPLKKRFESIFSFCYNQQEKLTGLFSPPSTKSISLDVELALRLEHWFDPAVYFLLLIIGLPIFYAPGGEKRSLPLFTGVVTLTWLFSRRVVPGTWQKFLHPILVTSFLTEFIIWGLGDIKGLTLPETLHQYSTGANYLVLFRRGRGWDGRLPGAGDLMSSLLTGGIVALAFPLFRYRSDFYHNFFRLLVVALPNCALALLLWPWLAHKIGLAGERAITFSARFMSTPFGIQLLKATGGDDSLVVVLICITGILAVLLRDRVFNLCQTRTTIGSEDYFTIGCTIGVIAGAIGTSSLMTTHPRSAATATVMFIIYSMVLLGLVAVPAISHYVSNLAGL</sequence>
<feature type="transmembrane region" description="Helical" evidence="6">
    <location>
        <begin position="6"/>
        <end position="28"/>
    </location>
</feature>
<dbReference type="PANTHER" id="PTHR30249:SF0">
    <property type="entry name" value="PLASTIDAL GLYCOLATE_GLYCERATE TRANSLOCATOR 1, CHLOROPLASTIC"/>
    <property type="match status" value="1"/>
</dbReference>
<keyword evidence="2 6" id="KW-0812">Transmembrane</keyword>
<evidence type="ECO:0000313" key="7">
    <source>
        <dbReference type="EMBL" id="MBW0503283.1"/>
    </source>
</evidence>
<dbReference type="OrthoDB" id="2502820at2759"/>
<dbReference type="EMBL" id="AVOT02017281">
    <property type="protein sequence ID" value="MBW0503283.1"/>
    <property type="molecule type" value="Genomic_DNA"/>
</dbReference>
<dbReference type="GO" id="GO:0016020">
    <property type="term" value="C:membrane"/>
    <property type="evidence" value="ECO:0007669"/>
    <property type="project" value="UniProtKB-SubCell"/>
</dbReference>
<evidence type="ECO:0000256" key="2">
    <source>
        <dbReference type="ARBA" id="ARBA00022692"/>
    </source>
</evidence>
<accession>A0A9Q3DKG2</accession>
<feature type="region of interest" description="Disordered" evidence="5">
    <location>
        <begin position="55"/>
        <end position="74"/>
    </location>
</feature>